<dbReference type="InterPro" id="IPR012748">
    <property type="entry name" value="Rieske-like_NirD"/>
</dbReference>
<dbReference type="PANTHER" id="PTHR40562:SF1">
    <property type="entry name" value="NITRITE REDUCTASE (NADH) SMALL SUBUNIT"/>
    <property type="match status" value="1"/>
</dbReference>
<dbReference type="GO" id="GO:0008942">
    <property type="term" value="F:nitrite reductase [NAD(P)H] activity"/>
    <property type="evidence" value="ECO:0007669"/>
    <property type="project" value="UniProtKB-EC"/>
</dbReference>
<organism evidence="8 10">
    <name type="scientific">Orrella dioscoreae</name>
    <dbReference type="NCBI Taxonomy" id="1851544"/>
    <lineage>
        <taxon>Bacteria</taxon>
        <taxon>Pseudomonadati</taxon>
        <taxon>Pseudomonadota</taxon>
        <taxon>Betaproteobacteria</taxon>
        <taxon>Burkholderiales</taxon>
        <taxon>Alcaligenaceae</taxon>
        <taxon>Orrella</taxon>
    </lineage>
</organism>
<keyword evidence="2" id="KW-0479">Metal-binding</keyword>
<evidence type="ECO:0000256" key="1">
    <source>
        <dbReference type="ARBA" id="ARBA00022714"/>
    </source>
</evidence>
<evidence type="ECO:0000313" key="8">
    <source>
        <dbReference type="EMBL" id="SBT24269.1"/>
    </source>
</evidence>
<dbReference type="GO" id="GO:0051537">
    <property type="term" value="F:2 iron, 2 sulfur cluster binding"/>
    <property type="evidence" value="ECO:0007669"/>
    <property type="project" value="UniProtKB-KW"/>
</dbReference>
<evidence type="ECO:0000259" key="7">
    <source>
        <dbReference type="PROSITE" id="PS51296"/>
    </source>
</evidence>
<accession>A0A1C3JYD2</accession>
<dbReference type="PANTHER" id="PTHR40562">
    <property type="match status" value="1"/>
</dbReference>
<dbReference type="InterPro" id="IPR036922">
    <property type="entry name" value="Rieske_2Fe-2S_sf"/>
</dbReference>
<evidence type="ECO:0000313" key="9">
    <source>
        <dbReference type="EMBL" id="SOE49883.1"/>
    </source>
</evidence>
<dbReference type="CDD" id="cd03529">
    <property type="entry name" value="Rieske_NirD"/>
    <property type="match status" value="1"/>
</dbReference>
<keyword evidence="10" id="KW-1185">Reference proteome</keyword>
<dbReference type="EMBL" id="FLRC01000007">
    <property type="protein sequence ID" value="SBT24269.1"/>
    <property type="molecule type" value="Genomic_DNA"/>
</dbReference>
<evidence type="ECO:0000256" key="6">
    <source>
        <dbReference type="ARBA" id="ARBA00023063"/>
    </source>
</evidence>
<reference evidence="8 10" key="1">
    <citation type="submission" date="2016-06" db="EMBL/GenBank/DDBJ databases">
        <authorList>
            <person name="Kjaerup R.B."/>
            <person name="Dalgaard T.S."/>
            <person name="Juul-Madsen H.R."/>
        </authorList>
    </citation>
    <scope>NUCLEOTIDE SEQUENCE [LARGE SCALE GENOMIC DNA]</scope>
    <source>
        <strain evidence="8">Orrdi1</strain>
    </source>
</reference>
<dbReference type="GO" id="GO:0042128">
    <property type="term" value="P:nitrate assimilation"/>
    <property type="evidence" value="ECO:0007669"/>
    <property type="project" value="UniProtKB-KW"/>
</dbReference>
<dbReference type="NCBIfam" id="TIGR02378">
    <property type="entry name" value="nirD_assim_sml"/>
    <property type="match status" value="1"/>
</dbReference>
<reference evidence="9 10" key="2">
    <citation type="submission" date="2017-08" db="EMBL/GenBank/DDBJ databases">
        <authorList>
            <person name="de Groot N.N."/>
        </authorList>
    </citation>
    <scope>NUCLEOTIDE SEQUENCE [LARGE SCALE GENOMIC DNA]</scope>
    <source>
        <strain evidence="9">Orrdi1</strain>
    </source>
</reference>
<dbReference type="Pfam" id="PF13806">
    <property type="entry name" value="Rieske_2"/>
    <property type="match status" value="1"/>
</dbReference>
<gene>
    <name evidence="8" type="ORF">ODI_00471</name>
    <name evidence="9" type="ORF">ODI_R2366</name>
</gene>
<dbReference type="AlphaFoldDB" id="A0A1C3JYD2"/>
<evidence type="ECO:0000256" key="5">
    <source>
        <dbReference type="ARBA" id="ARBA00023014"/>
    </source>
</evidence>
<dbReference type="STRING" id="1851544.ODI_00471"/>
<proteinExistence type="predicted"/>
<dbReference type="OrthoDB" id="516687at2"/>
<dbReference type="Proteomes" id="UP000078558">
    <property type="component" value="Chromosome I"/>
</dbReference>
<dbReference type="SUPFAM" id="SSF50022">
    <property type="entry name" value="ISP domain"/>
    <property type="match status" value="1"/>
</dbReference>
<keyword evidence="4" id="KW-0408">Iron</keyword>
<keyword evidence="1" id="KW-0001">2Fe-2S</keyword>
<protein>
    <submittedName>
        <fullName evidence="8">Nitrite reductase [NAD(P)H] small subunit</fullName>
        <ecNumber evidence="8">1.7.1.4</ecNumber>
    </submittedName>
</protein>
<evidence type="ECO:0000256" key="2">
    <source>
        <dbReference type="ARBA" id="ARBA00022723"/>
    </source>
</evidence>
<evidence type="ECO:0000256" key="4">
    <source>
        <dbReference type="ARBA" id="ARBA00023004"/>
    </source>
</evidence>
<evidence type="ECO:0000256" key="3">
    <source>
        <dbReference type="ARBA" id="ARBA00023002"/>
    </source>
</evidence>
<dbReference type="GO" id="GO:0046872">
    <property type="term" value="F:metal ion binding"/>
    <property type="evidence" value="ECO:0007669"/>
    <property type="project" value="UniProtKB-KW"/>
</dbReference>
<keyword evidence="6" id="KW-0534">Nitrate assimilation</keyword>
<dbReference type="KEGG" id="odi:ODI_R2366"/>
<feature type="domain" description="Rieske" evidence="7">
    <location>
        <begin position="11"/>
        <end position="113"/>
    </location>
</feature>
<dbReference type="EMBL" id="LT907988">
    <property type="protein sequence ID" value="SOE49883.1"/>
    <property type="molecule type" value="Genomic_DNA"/>
</dbReference>
<dbReference type="PROSITE" id="PS51300">
    <property type="entry name" value="NIRD"/>
    <property type="match status" value="1"/>
</dbReference>
<keyword evidence="5" id="KW-0411">Iron-sulfur</keyword>
<dbReference type="InterPro" id="IPR017941">
    <property type="entry name" value="Rieske_2Fe-2S"/>
</dbReference>
<name>A0A1C3JYD2_9BURK</name>
<keyword evidence="3 8" id="KW-0560">Oxidoreductase</keyword>
<sequence>MAAPDESRAWRTVCRRADLVAESGVVALVDGEQVAIFHVPGDETEVYAVSNHDPFSGVNVIGRGIVGRLGGELVVASPLYKQHFRLRDGVCLEDAGQRLRTWEARLHGDVVELA</sequence>
<dbReference type="PROSITE" id="PS51296">
    <property type="entry name" value="RIESKE"/>
    <property type="match status" value="1"/>
</dbReference>
<dbReference type="EC" id="1.7.1.4" evidence="8"/>
<dbReference type="RefSeq" id="WP_067750256.1">
    <property type="nucleotide sequence ID" value="NZ_LT907988.1"/>
</dbReference>
<evidence type="ECO:0000313" key="10">
    <source>
        <dbReference type="Proteomes" id="UP000078558"/>
    </source>
</evidence>
<dbReference type="Gene3D" id="2.102.10.10">
    <property type="entry name" value="Rieske [2Fe-2S] iron-sulphur domain"/>
    <property type="match status" value="1"/>
</dbReference>
<dbReference type="InterPro" id="IPR017881">
    <property type="entry name" value="NirD"/>
</dbReference>